<dbReference type="RefSeq" id="WP_106262422.1">
    <property type="nucleotide sequence ID" value="NZ_PVTQ01000001.1"/>
</dbReference>
<dbReference type="Pfam" id="PF11351">
    <property type="entry name" value="GTA_holin_3TM"/>
    <property type="match status" value="1"/>
</dbReference>
<evidence type="ECO:0000313" key="3">
    <source>
        <dbReference type="Proteomes" id="UP000238392"/>
    </source>
</evidence>
<evidence type="ECO:0000256" key="1">
    <source>
        <dbReference type="SAM" id="Phobius"/>
    </source>
</evidence>
<keyword evidence="1" id="KW-0812">Transmembrane</keyword>
<reference evidence="2 3" key="1">
    <citation type="submission" date="2018-03" db="EMBL/GenBank/DDBJ databases">
        <title>Genomic Encyclopedia of Archaeal and Bacterial Type Strains, Phase II (KMG-II): from individual species to whole genera.</title>
        <authorList>
            <person name="Goeker M."/>
        </authorList>
    </citation>
    <scope>NUCLEOTIDE SEQUENCE [LARGE SCALE GENOMIC DNA]</scope>
    <source>
        <strain evidence="2 3">DSM 100212</strain>
    </source>
</reference>
<dbReference type="EMBL" id="PVTQ01000001">
    <property type="protein sequence ID" value="PRY94155.1"/>
    <property type="molecule type" value="Genomic_DNA"/>
</dbReference>
<name>A0A2T0X5H4_9RHOB</name>
<sequence length="169" mass="18599">MGMMATLLTALFGSGTNVLRDTATIWRENPEAAAIRAASSREAALGQLAAEFARPQRGWFDGFVDGLNRLPRPMLALGVLGMFGMAMYDPLWFSQRMQGLALVPEPLWWLMGVIVSFYFGARHQAKMQDFQRQLAAVPARPQEAQQVAPANENAALTEWQALAKSTATK</sequence>
<gene>
    <name evidence="2" type="ORF">CLV74_101290</name>
</gene>
<dbReference type="Proteomes" id="UP000238392">
    <property type="component" value="Unassembled WGS sequence"/>
</dbReference>
<dbReference type="InterPro" id="IPR021497">
    <property type="entry name" value="GTA_holin_3TM"/>
</dbReference>
<dbReference type="AlphaFoldDB" id="A0A2T0X5H4"/>
<organism evidence="2 3">
    <name type="scientific">Donghicola tyrosinivorans</name>
    <dbReference type="NCBI Taxonomy" id="1652492"/>
    <lineage>
        <taxon>Bacteria</taxon>
        <taxon>Pseudomonadati</taxon>
        <taxon>Pseudomonadota</taxon>
        <taxon>Alphaproteobacteria</taxon>
        <taxon>Rhodobacterales</taxon>
        <taxon>Roseobacteraceae</taxon>
        <taxon>Donghicola</taxon>
    </lineage>
</organism>
<feature type="transmembrane region" description="Helical" evidence="1">
    <location>
        <begin position="70"/>
        <end position="88"/>
    </location>
</feature>
<proteinExistence type="predicted"/>
<accession>A0A2T0X5H4</accession>
<evidence type="ECO:0000313" key="2">
    <source>
        <dbReference type="EMBL" id="PRY94155.1"/>
    </source>
</evidence>
<dbReference type="OrthoDB" id="7355053at2"/>
<protein>
    <submittedName>
        <fullName evidence="2">Holin (3TMs family)</fullName>
    </submittedName>
</protein>
<comment type="caution">
    <text evidence="2">The sequence shown here is derived from an EMBL/GenBank/DDBJ whole genome shotgun (WGS) entry which is preliminary data.</text>
</comment>
<keyword evidence="1" id="KW-0472">Membrane</keyword>
<keyword evidence="3" id="KW-1185">Reference proteome</keyword>
<keyword evidence="1" id="KW-1133">Transmembrane helix</keyword>
<feature type="transmembrane region" description="Helical" evidence="1">
    <location>
        <begin position="100"/>
        <end position="121"/>
    </location>
</feature>